<dbReference type="PATRIC" id="fig|1423140.3.peg.746"/>
<accession>W9DLM2</accession>
<dbReference type="InterPro" id="IPR042287">
    <property type="entry name" value="FhaA_N_sf"/>
</dbReference>
<organism evidence="4 5">
    <name type="scientific">Gordonia alkanivorans CGMCC 6845</name>
    <dbReference type="NCBI Taxonomy" id="1423140"/>
    <lineage>
        <taxon>Bacteria</taxon>
        <taxon>Bacillati</taxon>
        <taxon>Actinomycetota</taxon>
        <taxon>Actinomycetes</taxon>
        <taxon>Mycobacteriales</taxon>
        <taxon>Gordoniaceae</taxon>
        <taxon>Gordonia</taxon>
    </lineage>
</organism>
<proteinExistence type="predicted"/>
<dbReference type="InterPro" id="IPR000253">
    <property type="entry name" value="FHA_dom"/>
</dbReference>
<evidence type="ECO:0000256" key="2">
    <source>
        <dbReference type="SAM" id="MobiDB-lite"/>
    </source>
</evidence>
<evidence type="ECO:0000313" key="4">
    <source>
        <dbReference type="EMBL" id="ETA08175.1"/>
    </source>
</evidence>
<feature type="domain" description="FHA" evidence="3">
    <location>
        <begin position="453"/>
        <end position="502"/>
    </location>
</feature>
<dbReference type="SUPFAM" id="SSF49879">
    <property type="entry name" value="SMAD/FHA domain"/>
    <property type="match status" value="1"/>
</dbReference>
<comment type="caution">
    <text evidence="4">The sequence shown here is derived from an EMBL/GenBank/DDBJ whole genome shotgun (WGS) entry which is preliminary data.</text>
</comment>
<protein>
    <submittedName>
        <fullName evidence="4">Peptide-binding protein</fullName>
    </submittedName>
</protein>
<name>W9DLM2_9ACTN</name>
<dbReference type="Proteomes" id="UP000035035">
    <property type="component" value="Unassembled WGS sequence"/>
</dbReference>
<feature type="compositionally biased region" description="Low complexity" evidence="2">
    <location>
        <begin position="400"/>
        <end position="412"/>
    </location>
</feature>
<dbReference type="CDD" id="cd22668">
    <property type="entry name" value="FHA_FhaA-like"/>
    <property type="match status" value="1"/>
</dbReference>
<feature type="compositionally biased region" description="Low complexity" evidence="2">
    <location>
        <begin position="362"/>
        <end position="390"/>
    </location>
</feature>
<feature type="compositionally biased region" description="Low complexity" evidence="2">
    <location>
        <begin position="290"/>
        <end position="318"/>
    </location>
</feature>
<dbReference type="InterPro" id="IPR008984">
    <property type="entry name" value="SMAD_FHA_dom_sf"/>
</dbReference>
<gene>
    <name evidence="4" type="ORF">V525_03670</name>
</gene>
<dbReference type="Pfam" id="PF12401">
    <property type="entry name" value="FhaA_N"/>
    <property type="match status" value="1"/>
</dbReference>
<feature type="region of interest" description="Disordered" evidence="2">
    <location>
        <begin position="115"/>
        <end position="191"/>
    </location>
</feature>
<dbReference type="EMBL" id="AYXO01000003">
    <property type="protein sequence ID" value="ETA08175.1"/>
    <property type="molecule type" value="Genomic_DNA"/>
</dbReference>
<keyword evidence="1" id="KW-0597">Phosphoprotein</keyword>
<dbReference type="Gene3D" id="2.60.200.20">
    <property type="match status" value="1"/>
</dbReference>
<dbReference type="PROSITE" id="PS50006">
    <property type="entry name" value="FHA_DOMAIN"/>
    <property type="match status" value="1"/>
</dbReference>
<evidence type="ECO:0000256" key="1">
    <source>
        <dbReference type="ARBA" id="ARBA00022553"/>
    </source>
</evidence>
<dbReference type="Gene3D" id="3.30.2320.60">
    <property type="entry name" value="FhaA, phosphopeptide-binding domain (DUF3662)"/>
    <property type="match status" value="1"/>
</dbReference>
<feature type="compositionally biased region" description="Low complexity" evidence="2">
    <location>
        <begin position="158"/>
        <end position="173"/>
    </location>
</feature>
<dbReference type="AlphaFoldDB" id="W9DLM2"/>
<feature type="compositionally biased region" description="Low complexity" evidence="2">
    <location>
        <begin position="254"/>
        <end position="282"/>
    </location>
</feature>
<reference evidence="4 5" key="1">
    <citation type="journal article" date="2014" name="Genome Announc.">
        <title>Draft Genome Sequence of Gordonia alkanivorans Strain CGMCC6845, a Halotolerant Hydrocarbon-Degrading Bacterium.</title>
        <authorList>
            <person name="Wang X."/>
            <person name="Jin D."/>
            <person name="Zhou L."/>
            <person name="Wu L."/>
            <person name="An W."/>
            <person name="Zhao L."/>
        </authorList>
    </citation>
    <scope>NUCLEOTIDE SEQUENCE [LARGE SCALE GENOMIC DNA]</scope>
    <source>
        <strain evidence="4 5">CGMCC 6845</strain>
    </source>
</reference>
<dbReference type="Pfam" id="PF00498">
    <property type="entry name" value="FHA"/>
    <property type="match status" value="1"/>
</dbReference>
<evidence type="ECO:0000259" key="3">
    <source>
        <dbReference type="PROSITE" id="PS50006"/>
    </source>
</evidence>
<feature type="compositionally biased region" description="Gly residues" evidence="2">
    <location>
        <begin position="243"/>
        <end position="253"/>
    </location>
</feature>
<keyword evidence="5" id="KW-1185">Reference proteome</keyword>
<sequence length="525" mass="57411">MGILQRIERKLEGAVDDGFARVFGGQVAPQEIENGLQREAEESLEDLGDGTVLAANSYTLLLSPSDHDHIAAEYELNRKTFSKHLEHFINDNGWQTYGKVVIEFEQSPSLHTGIFRARGTVNPDVRPRPVPSRSGRPDGAPSKAPRPPAGLPAPNPRPAAQALPADAPDQGAPKMTQNPGYDQRRGADPEYDQQAYEQQGYGQQAYGQQGYDQYGQQSGYEQGYDQQAYGQQPAGYEQQGYGQQPGYGQGYGQPGYDHQGYGQQGYAQPGYEQQGYSQQPGGYDQGYGQPGYDHQGYGQQGYAQPGYEQQGYSQQPGGYDQGYGQPGYDHQGYGQQGYAQPGYEQQGYSQQPGGYDQGYGQPGYDHQGYGQQGYAQPGYEQQGYSQQPGGYDQGYGQQGYGQQPPAAYDYQGGYDQGQAYGAGRPAAGYAPASITLLLEDGSNRTFQLHEGSNVIGRGQDAQFRLPDTGVSRRHVEIRWDGTTAMLTDLNSTNGTTVNDLQVNTWELADGDRIRVGHSDITVRFQ</sequence>
<evidence type="ECO:0000313" key="5">
    <source>
        <dbReference type="Proteomes" id="UP000035035"/>
    </source>
</evidence>
<feature type="region of interest" description="Disordered" evidence="2">
    <location>
        <begin position="232"/>
        <end position="412"/>
    </location>
</feature>
<feature type="compositionally biased region" description="Low complexity" evidence="2">
    <location>
        <begin position="232"/>
        <end position="242"/>
    </location>
</feature>
<dbReference type="RefSeq" id="WP_035754029.1">
    <property type="nucleotide sequence ID" value="NZ_KI629803.1"/>
</dbReference>
<feature type="compositionally biased region" description="Pro residues" evidence="2">
    <location>
        <begin position="144"/>
        <end position="157"/>
    </location>
</feature>
<dbReference type="SMART" id="SM00240">
    <property type="entry name" value="FHA"/>
    <property type="match status" value="1"/>
</dbReference>
<dbReference type="InterPro" id="IPR022128">
    <property type="entry name" value="FhaA_N"/>
</dbReference>
<feature type="compositionally biased region" description="Low complexity" evidence="2">
    <location>
        <begin position="326"/>
        <end position="354"/>
    </location>
</feature>
<dbReference type="HOGENOM" id="CLU_047963_2_0_11"/>